<dbReference type="PaxDb" id="39947-A0A0P0UX53"/>
<reference evidence="1 2" key="2">
    <citation type="journal article" date="2013" name="Plant Cell Physiol.">
        <title>Rice Annotation Project Database (RAP-DB): an integrative and interactive database for rice genomics.</title>
        <authorList>
            <person name="Sakai H."/>
            <person name="Lee S.S."/>
            <person name="Tanaka T."/>
            <person name="Numa H."/>
            <person name="Kim J."/>
            <person name="Kawahara Y."/>
            <person name="Wakimoto H."/>
            <person name="Yang C.C."/>
            <person name="Iwamoto M."/>
            <person name="Abe T."/>
            <person name="Yamada Y."/>
            <person name="Muto A."/>
            <person name="Inokuchi H."/>
            <person name="Ikemura T."/>
            <person name="Matsumoto T."/>
            <person name="Sasaki T."/>
            <person name="Itoh T."/>
        </authorList>
    </citation>
    <scope>NUCLEOTIDE SEQUENCE [LARGE SCALE GENOMIC DNA]</scope>
    <source>
        <strain evidence="2">cv. Nipponbare</strain>
    </source>
</reference>
<accession>A0A0P0UX53</accession>
<evidence type="ECO:0000313" key="1">
    <source>
        <dbReference type="EMBL" id="BAS69938.1"/>
    </source>
</evidence>
<keyword evidence="2" id="KW-1185">Reference proteome</keyword>
<reference evidence="1 2" key="3">
    <citation type="journal article" date="2013" name="Rice">
        <title>Improvement of the Oryza sativa Nipponbare reference genome using next generation sequence and optical map data.</title>
        <authorList>
            <person name="Kawahara Y."/>
            <person name="de la Bastide M."/>
            <person name="Hamilton J.P."/>
            <person name="Kanamori H."/>
            <person name="McCombie W.R."/>
            <person name="Ouyang S."/>
            <person name="Schwartz D.C."/>
            <person name="Tanaka T."/>
            <person name="Wu J."/>
            <person name="Zhou S."/>
            <person name="Childs K.L."/>
            <person name="Davidson R.M."/>
            <person name="Lin H."/>
            <person name="Quesada-Ocampo L."/>
            <person name="Vaillancourt B."/>
            <person name="Sakai H."/>
            <person name="Lee S.S."/>
            <person name="Kim J."/>
            <person name="Numa H."/>
            <person name="Itoh T."/>
            <person name="Buell C.R."/>
            <person name="Matsumoto T."/>
        </authorList>
    </citation>
    <scope>NUCLEOTIDE SEQUENCE [LARGE SCALE GENOMIC DNA]</scope>
    <source>
        <strain evidence="2">cv. Nipponbare</strain>
    </source>
</reference>
<feature type="non-terminal residue" evidence="1">
    <location>
        <position position="1"/>
    </location>
</feature>
<organism evidence="1 2">
    <name type="scientific">Oryza sativa subsp. japonica</name>
    <name type="common">Rice</name>
    <dbReference type="NCBI Taxonomy" id="39947"/>
    <lineage>
        <taxon>Eukaryota</taxon>
        <taxon>Viridiplantae</taxon>
        <taxon>Streptophyta</taxon>
        <taxon>Embryophyta</taxon>
        <taxon>Tracheophyta</taxon>
        <taxon>Spermatophyta</taxon>
        <taxon>Magnoliopsida</taxon>
        <taxon>Liliopsida</taxon>
        <taxon>Poales</taxon>
        <taxon>Poaceae</taxon>
        <taxon>BOP clade</taxon>
        <taxon>Oryzoideae</taxon>
        <taxon>Oryzeae</taxon>
        <taxon>Oryzinae</taxon>
        <taxon>Oryza</taxon>
        <taxon>Oryza sativa</taxon>
    </lineage>
</organism>
<dbReference type="Proteomes" id="UP000059680">
    <property type="component" value="Chromosome 1"/>
</dbReference>
<dbReference type="Gramene" id="Os01t0102850-00">
    <property type="protein sequence ID" value="Os01t0102850-00"/>
    <property type="gene ID" value="Os01g0102850"/>
</dbReference>
<protein>
    <submittedName>
        <fullName evidence="1">Os01g0102850 protein</fullName>
    </submittedName>
</protein>
<proteinExistence type="predicted"/>
<dbReference type="InParanoid" id="A0A0P0UX53"/>
<dbReference type="AlphaFoldDB" id="A0A0P0UX53"/>
<gene>
    <name evidence="1" type="ordered locus">Os01g0102850</name>
    <name evidence="1" type="ORF">OSNPB_010102850</name>
</gene>
<dbReference type="EMBL" id="AP014957">
    <property type="protein sequence ID" value="BAS69938.1"/>
    <property type="molecule type" value="Genomic_DNA"/>
</dbReference>
<name>A0A0P0UX53_ORYSJ</name>
<sequence length="38" mass="4234">PSLDTVVCPGGSFDNIDRYLDWQVPSTTERPAQIRADL</sequence>
<evidence type="ECO:0000313" key="2">
    <source>
        <dbReference type="Proteomes" id="UP000059680"/>
    </source>
</evidence>
<reference evidence="2" key="1">
    <citation type="journal article" date="2005" name="Nature">
        <title>The map-based sequence of the rice genome.</title>
        <authorList>
            <consortium name="International rice genome sequencing project (IRGSP)"/>
            <person name="Matsumoto T."/>
            <person name="Wu J."/>
            <person name="Kanamori H."/>
            <person name="Katayose Y."/>
            <person name="Fujisawa M."/>
            <person name="Namiki N."/>
            <person name="Mizuno H."/>
            <person name="Yamamoto K."/>
            <person name="Antonio B.A."/>
            <person name="Baba T."/>
            <person name="Sakata K."/>
            <person name="Nagamura Y."/>
            <person name="Aoki H."/>
            <person name="Arikawa K."/>
            <person name="Arita K."/>
            <person name="Bito T."/>
            <person name="Chiden Y."/>
            <person name="Fujitsuka N."/>
            <person name="Fukunaka R."/>
            <person name="Hamada M."/>
            <person name="Harada C."/>
            <person name="Hayashi A."/>
            <person name="Hijishita S."/>
            <person name="Honda M."/>
            <person name="Hosokawa S."/>
            <person name="Ichikawa Y."/>
            <person name="Idonuma A."/>
            <person name="Iijima M."/>
            <person name="Ikeda M."/>
            <person name="Ikeno M."/>
            <person name="Ito K."/>
            <person name="Ito S."/>
            <person name="Ito T."/>
            <person name="Ito Y."/>
            <person name="Ito Y."/>
            <person name="Iwabuchi A."/>
            <person name="Kamiya K."/>
            <person name="Karasawa W."/>
            <person name="Kurita K."/>
            <person name="Katagiri S."/>
            <person name="Kikuta A."/>
            <person name="Kobayashi H."/>
            <person name="Kobayashi N."/>
            <person name="Machita K."/>
            <person name="Maehara T."/>
            <person name="Masukawa M."/>
            <person name="Mizubayashi T."/>
            <person name="Mukai Y."/>
            <person name="Nagasaki H."/>
            <person name="Nagata Y."/>
            <person name="Naito S."/>
            <person name="Nakashima M."/>
            <person name="Nakama Y."/>
            <person name="Nakamichi Y."/>
            <person name="Nakamura M."/>
            <person name="Meguro A."/>
            <person name="Negishi M."/>
            <person name="Ohta I."/>
            <person name="Ohta T."/>
            <person name="Okamoto M."/>
            <person name="Ono N."/>
            <person name="Saji S."/>
            <person name="Sakaguchi M."/>
            <person name="Sakai K."/>
            <person name="Shibata M."/>
            <person name="Shimokawa T."/>
            <person name="Song J."/>
            <person name="Takazaki Y."/>
            <person name="Terasawa K."/>
            <person name="Tsugane M."/>
            <person name="Tsuji K."/>
            <person name="Ueda S."/>
            <person name="Waki K."/>
            <person name="Yamagata H."/>
            <person name="Yamamoto M."/>
            <person name="Yamamoto S."/>
            <person name="Yamane H."/>
            <person name="Yoshiki S."/>
            <person name="Yoshihara R."/>
            <person name="Yukawa K."/>
            <person name="Zhong H."/>
            <person name="Yano M."/>
            <person name="Yuan Q."/>
            <person name="Ouyang S."/>
            <person name="Liu J."/>
            <person name="Jones K.M."/>
            <person name="Gansberger K."/>
            <person name="Moffat K."/>
            <person name="Hill J."/>
            <person name="Bera J."/>
            <person name="Fadrosh D."/>
            <person name="Jin S."/>
            <person name="Johri S."/>
            <person name="Kim M."/>
            <person name="Overton L."/>
            <person name="Reardon M."/>
            <person name="Tsitrin T."/>
            <person name="Vuong H."/>
            <person name="Weaver B."/>
            <person name="Ciecko A."/>
            <person name="Tallon L."/>
            <person name="Jackson J."/>
            <person name="Pai G."/>
            <person name="Aken S.V."/>
            <person name="Utterback T."/>
            <person name="Reidmuller S."/>
            <person name="Feldblyum T."/>
            <person name="Hsiao J."/>
            <person name="Zismann V."/>
            <person name="Iobst S."/>
            <person name="de Vazeille A.R."/>
            <person name="Buell C.R."/>
            <person name="Ying K."/>
            <person name="Li Y."/>
            <person name="Lu T."/>
            <person name="Huang Y."/>
            <person name="Zhao Q."/>
            <person name="Feng Q."/>
            <person name="Zhang L."/>
            <person name="Zhu J."/>
            <person name="Weng Q."/>
            <person name="Mu J."/>
            <person name="Lu Y."/>
            <person name="Fan D."/>
            <person name="Liu Y."/>
            <person name="Guan J."/>
            <person name="Zhang Y."/>
            <person name="Yu S."/>
            <person name="Liu X."/>
            <person name="Zhang Y."/>
            <person name="Hong G."/>
            <person name="Han B."/>
            <person name="Choisne N."/>
            <person name="Demange N."/>
            <person name="Orjeda G."/>
            <person name="Samain S."/>
            <person name="Cattolico L."/>
            <person name="Pelletier E."/>
            <person name="Couloux A."/>
            <person name="Segurens B."/>
            <person name="Wincker P."/>
            <person name="D'Hont A."/>
            <person name="Scarpelli C."/>
            <person name="Weissenbach J."/>
            <person name="Salanoubat M."/>
            <person name="Quetier F."/>
            <person name="Yu Y."/>
            <person name="Kim H.R."/>
            <person name="Rambo T."/>
            <person name="Currie J."/>
            <person name="Collura K."/>
            <person name="Luo M."/>
            <person name="Yang T."/>
            <person name="Ammiraju J.S.S."/>
            <person name="Engler F."/>
            <person name="Soderlund C."/>
            <person name="Wing R.A."/>
            <person name="Palmer L.E."/>
            <person name="de la Bastide M."/>
            <person name="Spiegel L."/>
            <person name="Nascimento L."/>
            <person name="Zutavern T."/>
            <person name="O'Shaughnessy A."/>
            <person name="Dike S."/>
            <person name="Dedhia N."/>
            <person name="Preston R."/>
            <person name="Balija V."/>
            <person name="McCombie W.R."/>
            <person name="Chow T."/>
            <person name="Chen H."/>
            <person name="Chung M."/>
            <person name="Chen C."/>
            <person name="Shaw J."/>
            <person name="Wu H."/>
            <person name="Hsiao K."/>
            <person name="Chao Y."/>
            <person name="Chu M."/>
            <person name="Cheng C."/>
            <person name="Hour A."/>
            <person name="Lee P."/>
            <person name="Lin S."/>
            <person name="Lin Y."/>
            <person name="Liou J."/>
            <person name="Liu S."/>
            <person name="Hsing Y."/>
            <person name="Raghuvanshi S."/>
            <person name="Mohanty A."/>
            <person name="Bharti A.K."/>
            <person name="Gaur A."/>
            <person name="Gupta V."/>
            <person name="Kumar D."/>
            <person name="Ravi V."/>
            <person name="Vij S."/>
            <person name="Kapur A."/>
            <person name="Khurana P."/>
            <person name="Khurana P."/>
            <person name="Khurana J.P."/>
            <person name="Tyagi A.K."/>
            <person name="Gaikwad K."/>
            <person name="Singh A."/>
            <person name="Dalal V."/>
            <person name="Srivastava S."/>
            <person name="Dixit A."/>
            <person name="Pal A.K."/>
            <person name="Ghazi I.A."/>
            <person name="Yadav M."/>
            <person name="Pandit A."/>
            <person name="Bhargava A."/>
            <person name="Sureshbabu K."/>
            <person name="Batra K."/>
            <person name="Sharma T.R."/>
            <person name="Mohapatra T."/>
            <person name="Singh N.K."/>
            <person name="Messing J."/>
            <person name="Nelson A.B."/>
            <person name="Fuks G."/>
            <person name="Kavchok S."/>
            <person name="Keizer G."/>
            <person name="Linton E."/>
            <person name="Llaca V."/>
            <person name="Song R."/>
            <person name="Tanyolac B."/>
            <person name="Young S."/>
            <person name="Ho-Il K."/>
            <person name="Hahn J.H."/>
            <person name="Sangsakoo G."/>
            <person name="Vanavichit A."/>
            <person name="de Mattos Luiz.A.T."/>
            <person name="Zimmer P.D."/>
            <person name="Malone G."/>
            <person name="Dellagostin O."/>
            <person name="de Oliveira A.C."/>
            <person name="Bevan M."/>
            <person name="Bancroft I."/>
            <person name="Minx P."/>
            <person name="Cordum H."/>
            <person name="Wilson R."/>
            <person name="Cheng Z."/>
            <person name="Jin W."/>
            <person name="Jiang J."/>
            <person name="Leong S.A."/>
            <person name="Iwama H."/>
            <person name="Gojobori T."/>
            <person name="Itoh T."/>
            <person name="Niimura Y."/>
            <person name="Fujii Y."/>
            <person name="Habara T."/>
            <person name="Sakai H."/>
            <person name="Sato Y."/>
            <person name="Wilson G."/>
            <person name="Kumar K."/>
            <person name="McCouch S."/>
            <person name="Juretic N."/>
            <person name="Hoen D."/>
            <person name="Wright S."/>
            <person name="Bruskiewich R."/>
            <person name="Bureau T."/>
            <person name="Miyao A."/>
            <person name="Hirochika H."/>
            <person name="Nishikawa T."/>
            <person name="Kadowaki K."/>
            <person name="Sugiura M."/>
            <person name="Burr B."/>
            <person name="Sasaki T."/>
        </authorList>
    </citation>
    <scope>NUCLEOTIDE SEQUENCE [LARGE SCALE GENOMIC DNA]</scope>
    <source>
        <strain evidence="2">cv. Nipponbare</strain>
    </source>
</reference>